<dbReference type="InterPro" id="IPR010845">
    <property type="entry name" value="FlaF"/>
</dbReference>
<sequence length="121" mass="13182">MYRSHLAQSAYAPSTATFKPAKDVEYDAFAKITGAMKSAQTMPEKVAALHRNKQLWNILAIDVADPENALPMQLRAEILSLAQFTGKQTSKILAGSDGIDVLVEINTSIMRGLRPPKRVAA</sequence>
<name>A0A2W7NP88_9RHOB</name>
<dbReference type="RefSeq" id="WP_170133935.1">
    <property type="nucleotide sequence ID" value="NZ_QKZL01000011.1"/>
</dbReference>
<dbReference type="NCBIfam" id="NF009435">
    <property type="entry name" value="PRK12794.1"/>
    <property type="match status" value="1"/>
</dbReference>
<dbReference type="Pfam" id="PF07309">
    <property type="entry name" value="FlaF"/>
    <property type="match status" value="1"/>
</dbReference>
<accession>A0A2W7NP88</accession>
<dbReference type="GO" id="GO:0044781">
    <property type="term" value="P:bacterial-type flagellum organization"/>
    <property type="evidence" value="ECO:0007669"/>
    <property type="project" value="InterPro"/>
</dbReference>
<comment type="caution">
    <text evidence="1">The sequence shown here is derived from an EMBL/GenBank/DDBJ whole genome shotgun (WGS) entry which is preliminary data.</text>
</comment>
<dbReference type="AlphaFoldDB" id="A0A2W7NP88"/>
<protein>
    <submittedName>
        <fullName evidence="1">Flagellar protein FlaF</fullName>
    </submittedName>
</protein>
<keyword evidence="1" id="KW-0969">Cilium</keyword>
<keyword evidence="1" id="KW-0282">Flagellum</keyword>
<dbReference type="EMBL" id="QKZL01000011">
    <property type="protein sequence ID" value="PZX15066.1"/>
    <property type="molecule type" value="Genomic_DNA"/>
</dbReference>
<keyword evidence="2" id="KW-1185">Reference proteome</keyword>
<gene>
    <name evidence="1" type="ORF">LX81_02655</name>
</gene>
<evidence type="ECO:0000313" key="1">
    <source>
        <dbReference type="EMBL" id="PZX15066.1"/>
    </source>
</evidence>
<evidence type="ECO:0000313" key="2">
    <source>
        <dbReference type="Proteomes" id="UP000248916"/>
    </source>
</evidence>
<organism evidence="1 2">
    <name type="scientific">Palleronia aestuarii</name>
    <dbReference type="NCBI Taxonomy" id="568105"/>
    <lineage>
        <taxon>Bacteria</taxon>
        <taxon>Pseudomonadati</taxon>
        <taxon>Pseudomonadota</taxon>
        <taxon>Alphaproteobacteria</taxon>
        <taxon>Rhodobacterales</taxon>
        <taxon>Roseobacteraceae</taxon>
        <taxon>Palleronia</taxon>
    </lineage>
</organism>
<keyword evidence="1" id="KW-0966">Cell projection</keyword>
<dbReference type="Proteomes" id="UP000248916">
    <property type="component" value="Unassembled WGS sequence"/>
</dbReference>
<proteinExistence type="predicted"/>
<reference evidence="1 2" key="1">
    <citation type="submission" date="2018-06" db="EMBL/GenBank/DDBJ databases">
        <title>Genomic Encyclopedia of Archaeal and Bacterial Type Strains, Phase II (KMG-II): from individual species to whole genera.</title>
        <authorList>
            <person name="Goeker M."/>
        </authorList>
    </citation>
    <scope>NUCLEOTIDE SEQUENCE [LARGE SCALE GENOMIC DNA]</scope>
    <source>
        <strain evidence="1 2">DSM 22009</strain>
    </source>
</reference>